<accession>A0A345M2A5</accession>
<feature type="domain" description="N-acetyltransferase" evidence="1">
    <location>
        <begin position="8"/>
        <end position="150"/>
    </location>
</feature>
<dbReference type="Proteomes" id="UP001252207">
    <property type="component" value="Unassembled WGS sequence"/>
</dbReference>
<gene>
    <name evidence="2" type="ORF">J7T18_11950</name>
    <name evidence="3" type="ORF">NLX89_05805</name>
</gene>
<keyword evidence="2" id="KW-0808">Transferase</keyword>
<dbReference type="OrthoDB" id="6456007at2"/>
<sequence length="178" mass="20372">MTIEYKHKHTSQLSTENREALYSVLYQSFEQDFTHDDFEHALGGMHVLAYDHQQIVGHVAIIQRHMAIGNMPITVGYVEAMAVLENYRRQGIGKQLMQATNQIIASCYQLGLLSASDEGFHVYQSVGWQVWNGPLYELNQGHYIHSVDEEGGVMGWSKNNLIDFSQPLYCDFRSGDQW</sequence>
<dbReference type="CDD" id="cd04301">
    <property type="entry name" value="NAT_SF"/>
    <property type="match status" value="1"/>
</dbReference>
<reference evidence="2" key="1">
    <citation type="submission" date="2021-03" db="EMBL/GenBank/DDBJ databases">
        <authorList>
            <person name="Stanton E."/>
        </authorList>
    </citation>
    <scope>NUCLEOTIDE SEQUENCE</scope>
    <source>
        <strain evidence="2">2020EL-00113</strain>
    </source>
</reference>
<dbReference type="Proteomes" id="UP000674270">
    <property type="component" value="Unassembled WGS sequence"/>
</dbReference>
<organism evidence="2 4">
    <name type="scientific">Providencia huaxiensis</name>
    <dbReference type="NCBI Taxonomy" id="2027290"/>
    <lineage>
        <taxon>Bacteria</taxon>
        <taxon>Pseudomonadati</taxon>
        <taxon>Pseudomonadota</taxon>
        <taxon>Gammaproteobacteria</taxon>
        <taxon>Enterobacterales</taxon>
        <taxon>Morganellaceae</taxon>
        <taxon>Providencia</taxon>
    </lineage>
</organism>
<evidence type="ECO:0000259" key="1">
    <source>
        <dbReference type="PROSITE" id="PS51186"/>
    </source>
</evidence>
<keyword evidence="5" id="KW-1185">Reference proteome</keyword>
<dbReference type="GO" id="GO:0016747">
    <property type="term" value="F:acyltransferase activity, transferring groups other than amino-acyl groups"/>
    <property type="evidence" value="ECO:0007669"/>
    <property type="project" value="InterPro"/>
</dbReference>
<dbReference type="Gene3D" id="3.40.630.30">
    <property type="match status" value="1"/>
</dbReference>
<dbReference type="EMBL" id="JANAVW010000001">
    <property type="protein sequence ID" value="MDT0132855.1"/>
    <property type="molecule type" value="Genomic_DNA"/>
</dbReference>
<dbReference type="Pfam" id="PF13673">
    <property type="entry name" value="Acetyltransf_10"/>
    <property type="match status" value="1"/>
</dbReference>
<evidence type="ECO:0000313" key="5">
    <source>
        <dbReference type="Proteomes" id="UP001252207"/>
    </source>
</evidence>
<dbReference type="RefSeq" id="WP_102140013.1">
    <property type="nucleotide sequence ID" value="NZ_CP031123.2"/>
</dbReference>
<dbReference type="KEGG" id="prq:CYG50_22025"/>
<dbReference type="PROSITE" id="PS51186">
    <property type="entry name" value="GNAT"/>
    <property type="match status" value="1"/>
</dbReference>
<evidence type="ECO:0000313" key="4">
    <source>
        <dbReference type="Proteomes" id="UP000674270"/>
    </source>
</evidence>
<comment type="caution">
    <text evidence="2">The sequence shown here is derived from an EMBL/GenBank/DDBJ whole genome shotgun (WGS) entry which is preliminary data.</text>
</comment>
<evidence type="ECO:0000313" key="2">
    <source>
        <dbReference type="EMBL" id="MBQ0269010.1"/>
    </source>
</evidence>
<dbReference type="AlphaFoldDB" id="A0A345M2A5"/>
<name>A0A345M2A5_9GAMM</name>
<dbReference type="InterPro" id="IPR016181">
    <property type="entry name" value="Acyl_CoA_acyltransferase"/>
</dbReference>
<dbReference type="GeneID" id="89489234"/>
<dbReference type="InterPro" id="IPR000182">
    <property type="entry name" value="GNAT_dom"/>
</dbReference>
<protein>
    <submittedName>
        <fullName evidence="2">GNAT family N-acetyltransferase</fullName>
    </submittedName>
</protein>
<dbReference type="SUPFAM" id="SSF55729">
    <property type="entry name" value="Acyl-CoA N-acyltransferases (Nat)"/>
    <property type="match status" value="1"/>
</dbReference>
<reference evidence="3 5" key="2">
    <citation type="submission" date="2022-06" db="EMBL/GenBank/DDBJ databases">
        <title>Chromosome and plasmid sequencings of Enterobacteriales species co-exiting double carbapenemases.</title>
        <authorList>
            <person name="Fu Y."/>
        </authorList>
    </citation>
    <scope>NUCLEOTIDE SEQUENCE [LARGE SCALE GENOMIC DNA]</scope>
    <source>
        <strain evidence="3 5">21030615019</strain>
    </source>
</reference>
<evidence type="ECO:0000313" key="3">
    <source>
        <dbReference type="EMBL" id="MDT0132855.1"/>
    </source>
</evidence>
<dbReference type="EMBL" id="JAGKLY010000004">
    <property type="protein sequence ID" value="MBQ0269010.1"/>
    <property type="molecule type" value="Genomic_DNA"/>
</dbReference>
<proteinExistence type="predicted"/>